<dbReference type="EMBL" id="JAMWMR010000006">
    <property type="protein sequence ID" value="MCN9241146.1"/>
    <property type="molecule type" value="Genomic_DNA"/>
</dbReference>
<proteinExistence type="predicted"/>
<keyword evidence="2" id="KW-1185">Reference proteome</keyword>
<evidence type="ECO:0000313" key="2">
    <source>
        <dbReference type="Proteomes" id="UP001523219"/>
    </source>
</evidence>
<gene>
    <name evidence="1" type="ORF">NGF19_10140</name>
</gene>
<reference evidence="1 2" key="1">
    <citation type="submission" date="2022-05" db="EMBL/GenBank/DDBJ databases">
        <title>Streptomyces sp. nov. RY43-2 isolated from soil of a peat swamp forest.</title>
        <authorList>
            <person name="Kanchanasin P."/>
            <person name="Tanasupawat S."/>
            <person name="Phongsopitanun W."/>
        </authorList>
    </citation>
    <scope>NUCLEOTIDE SEQUENCE [LARGE SCALE GENOMIC DNA]</scope>
    <source>
        <strain evidence="1 2">RY43-2</strain>
    </source>
</reference>
<name>A0ABT0ZBJ4_9ACTN</name>
<accession>A0ABT0ZBJ4</accession>
<protein>
    <submittedName>
        <fullName evidence="1">Baseplate assembly protein</fullName>
    </submittedName>
</protein>
<sequence length="655" mass="70408">MTLPSPNLDDRRFQQLVDEAKRLVQQRCPEWTDHNVSDPGVTLIEAFATMVDQLVYRLNRVPDKNYLAFLDLIGVRLYPPTAARTDATFWLSAPQPGTVRIAAGTEVATVRTETEEAVVFTTGRDLSVVPCALSHLATWPATGNAADRSQELALGRDVPCFSGAPTPGDCLYVGLSGPVPGCAVVLRLDCRVDGVGVDPRRPPLLWEAWDGTGWVVCEVEKDDTGGFNKAGEVILHVPGGHTASVVAGHSGGWLRCRLVEATPDQPTYVASPTVRAASAFTIGGTVEAAHAETVVEEVLGLSEGVAGQAFGVARPPVVAGEEPFVVEVAEGRGWVEWTRVDDFAHSTPYDRHFTLDPNSGQVDFGPAVRESDGTLRLYGAVPPKGAAVRVRSYRTGGGRRGNVARGALRVLRSSLPFVARVENRRPALGGVDGETVENARVRGPMTLRTLHRAVVPRDYELLAREVAPDAARVACVPAGPSGDGEASEQVGGVRLLVVPAGRDDEQGRIRFQELIPPRDTLAMIASYLDERRPIGTRLVVEPPYYQGVTVVASVAAGRGTAADRLREAALAALYGYFNPLTGGPRGEGWPFGRPVHSGEVFAVLQRVPGVDLVEDVRLFPADPVTGRRGEAATKIELDRHALVFSYEHQLRVREA</sequence>
<comment type="caution">
    <text evidence="1">The sequence shown here is derived from an EMBL/GenBank/DDBJ whole genome shotgun (WGS) entry which is preliminary data.</text>
</comment>
<dbReference type="InterPro" id="IPR011749">
    <property type="entry name" value="CHP02243"/>
</dbReference>
<dbReference type="RefSeq" id="WP_252424205.1">
    <property type="nucleotide sequence ID" value="NZ_JAMWMR010000006.1"/>
</dbReference>
<dbReference type="Proteomes" id="UP001523219">
    <property type="component" value="Unassembled WGS sequence"/>
</dbReference>
<dbReference type="NCBIfam" id="TIGR02243">
    <property type="entry name" value="putative baseplate assembly protein"/>
    <property type="match status" value="1"/>
</dbReference>
<evidence type="ECO:0000313" key="1">
    <source>
        <dbReference type="EMBL" id="MCN9241146.1"/>
    </source>
</evidence>
<organism evidence="1 2">
    <name type="scientific">Streptomyces macrolidinus</name>
    <dbReference type="NCBI Taxonomy" id="2952607"/>
    <lineage>
        <taxon>Bacteria</taxon>
        <taxon>Bacillati</taxon>
        <taxon>Actinomycetota</taxon>
        <taxon>Actinomycetes</taxon>
        <taxon>Kitasatosporales</taxon>
        <taxon>Streptomycetaceae</taxon>
        <taxon>Streptomyces</taxon>
    </lineage>
</organism>